<evidence type="ECO:0000256" key="1">
    <source>
        <dbReference type="ARBA" id="ARBA00000085"/>
    </source>
</evidence>
<keyword evidence="4" id="KW-0145">Chemotaxis</keyword>
<evidence type="ECO:0000313" key="17">
    <source>
        <dbReference type="EMBL" id="EOQ87850.1"/>
    </source>
</evidence>
<evidence type="ECO:0000256" key="2">
    <source>
        <dbReference type="ARBA" id="ARBA00012438"/>
    </source>
</evidence>
<dbReference type="InterPro" id="IPR036097">
    <property type="entry name" value="HisK_dim/P_sf"/>
</dbReference>
<evidence type="ECO:0000256" key="11">
    <source>
        <dbReference type="ARBA" id="ARBA00035100"/>
    </source>
</evidence>
<keyword evidence="6" id="KW-0808">Transferase</keyword>
<evidence type="ECO:0000256" key="7">
    <source>
        <dbReference type="ARBA" id="ARBA00022741"/>
    </source>
</evidence>
<dbReference type="InterPro" id="IPR051315">
    <property type="entry name" value="Bact_Chemotaxis_CheA"/>
</dbReference>
<evidence type="ECO:0000256" key="3">
    <source>
        <dbReference type="ARBA" id="ARBA00021495"/>
    </source>
</evidence>
<keyword evidence="10" id="KW-0902">Two-component regulatory system</keyword>
<accession>A0A5E8HB30</accession>
<keyword evidence="7" id="KW-0547">Nucleotide-binding</keyword>
<dbReference type="EMBL" id="AOGX02000029">
    <property type="protein sequence ID" value="EOQ87850.1"/>
    <property type="molecule type" value="Genomic_DNA"/>
</dbReference>
<reference evidence="17 18" key="1">
    <citation type="submission" date="2013-04" db="EMBL/GenBank/DDBJ databases">
        <authorList>
            <person name="Harkins D.M."/>
            <person name="Durkin A.S."/>
            <person name="Brinkac L.M."/>
            <person name="Haft D.H."/>
            <person name="Selengut J.D."/>
            <person name="Sanka R."/>
            <person name="DePew J."/>
            <person name="Purushe J."/>
            <person name="Hartskeerl R.A."/>
            <person name="Ahmed A."/>
            <person name="van der Linden H."/>
            <person name="Goris M.G.A."/>
            <person name="Vinetz J.M."/>
            <person name="Sutton G.G."/>
            <person name="Nierman W.C."/>
            <person name="Fouts D.E."/>
        </authorList>
    </citation>
    <scope>NUCLEOTIDE SEQUENCE [LARGE SCALE GENOMIC DNA]</scope>
    <source>
        <strain evidence="17 18">Sao Paulo</strain>
    </source>
</reference>
<sequence length="639" mass="71780">MEREDVLEYLLEAKESLENIESGLLNFEKTTLDGSLVDRDLLDTLFRHFHTVKGSSGFFGLSGIVKVAHAAENLLDYLRKTPEAQDEETLEILLTALDHLNELVAHEENEPSGGDLYNEEQHLLIRRTNLKLDALKKSQVQEQTTTTQGTTSSEFGLFNETEPKTEEFGLFISETKEGKEEFGLFTPSNKKDTDEEFGLFNDNKTKPTEEFGLFAATKENQSPAKLDPSPNANPQAKSEKKPIQKKDIRIDTDKLDSLMDIVGEIVINEPMVTEHAELKNLKLDNYQKSALQLKKLIRNLQEITLSLRMVPIAGVFSRMERLVRDTAKKTGKQVELIISGEDTEIDKSIIEEMYDPLVHIIRNAIDHGLESPDERKEAGKPPKGKIQLSAIQSGKEVWIEVRDDGKGLNRDRILNKALSLGLIHPSEIETLSDENVWEFLFHPGFSTAKEVTDLSGRGVGLDVVRKNVSTLKGFVDVSSVYGQGTVFLIRVPLTLAIIEGLVVRKAETYFIIPSIDVKETLFIQEEPIHELYKNNHSFQYRENQISVVDIDLLFGKDSELNKQNQLEKKYVIVAESHEKQMGIVFDEILGNQSIVIKPISPIFKNINGLAGCTILGNGHAGLILDVRKLINQHMAIVSS</sequence>
<feature type="modified residue" description="Phosphohistidine" evidence="12">
    <location>
        <position position="50"/>
    </location>
</feature>
<dbReference type="PANTHER" id="PTHR43395:SF10">
    <property type="entry name" value="CHEMOTAXIS PROTEIN CHEA"/>
    <property type="match status" value="1"/>
</dbReference>
<dbReference type="PROSITE" id="PS50851">
    <property type="entry name" value="CHEW"/>
    <property type="match status" value="1"/>
</dbReference>
<dbReference type="GO" id="GO:0005524">
    <property type="term" value="F:ATP binding"/>
    <property type="evidence" value="ECO:0007669"/>
    <property type="project" value="UniProtKB-KW"/>
</dbReference>
<dbReference type="InterPro" id="IPR004358">
    <property type="entry name" value="Sig_transdc_His_kin-like_C"/>
</dbReference>
<dbReference type="InterPro" id="IPR036890">
    <property type="entry name" value="HATPase_C_sf"/>
</dbReference>
<dbReference type="Pfam" id="PF01627">
    <property type="entry name" value="Hpt"/>
    <property type="match status" value="1"/>
</dbReference>
<dbReference type="Gene3D" id="3.30.565.10">
    <property type="entry name" value="Histidine kinase-like ATPase, C-terminal domain"/>
    <property type="match status" value="1"/>
</dbReference>
<evidence type="ECO:0000256" key="12">
    <source>
        <dbReference type="PROSITE-ProRule" id="PRU00110"/>
    </source>
</evidence>
<evidence type="ECO:0000259" key="15">
    <source>
        <dbReference type="PROSITE" id="PS50851"/>
    </source>
</evidence>
<dbReference type="PANTHER" id="PTHR43395">
    <property type="entry name" value="SENSOR HISTIDINE KINASE CHEA"/>
    <property type="match status" value="1"/>
</dbReference>
<dbReference type="SUPFAM" id="SSF50341">
    <property type="entry name" value="CheW-like"/>
    <property type="match status" value="1"/>
</dbReference>
<evidence type="ECO:0000259" key="16">
    <source>
        <dbReference type="PROSITE" id="PS50894"/>
    </source>
</evidence>
<evidence type="ECO:0000256" key="6">
    <source>
        <dbReference type="ARBA" id="ARBA00022679"/>
    </source>
</evidence>
<dbReference type="RefSeq" id="WP_015678507.1">
    <property type="nucleotide sequence ID" value="NZ_AOGX02000029.1"/>
</dbReference>
<dbReference type="GO" id="GO:0000155">
    <property type="term" value="F:phosphorelay sensor kinase activity"/>
    <property type="evidence" value="ECO:0007669"/>
    <property type="project" value="InterPro"/>
</dbReference>
<dbReference type="CDD" id="cd00088">
    <property type="entry name" value="HPT"/>
    <property type="match status" value="1"/>
</dbReference>
<dbReference type="AlphaFoldDB" id="A0A5E8HB30"/>
<evidence type="ECO:0000256" key="5">
    <source>
        <dbReference type="ARBA" id="ARBA00022553"/>
    </source>
</evidence>
<feature type="domain" description="Histidine kinase" evidence="14">
    <location>
        <begin position="292"/>
        <end position="495"/>
    </location>
</feature>
<dbReference type="FunFam" id="3.30.565.10:FF:000016">
    <property type="entry name" value="Chemotaxis protein CheA, putative"/>
    <property type="match status" value="1"/>
</dbReference>
<keyword evidence="8" id="KW-0418">Kinase</keyword>
<feature type="region of interest" description="Disordered" evidence="13">
    <location>
        <begin position="183"/>
        <end position="202"/>
    </location>
</feature>
<comment type="catalytic activity">
    <reaction evidence="1">
        <text>ATP + protein L-histidine = ADP + protein N-phospho-L-histidine.</text>
        <dbReference type="EC" id="2.7.13.3"/>
    </reaction>
</comment>
<dbReference type="InterPro" id="IPR036061">
    <property type="entry name" value="CheW-like_dom_sf"/>
</dbReference>
<protein>
    <recommendedName>
        <fullName evidence="3">Chemotaxis protein CheA</fullName>
        <ecNumber evidence="2">2.7.13.3</ecNumber>
    </recommendedName>
</protein>
<comment type="function">
    <text evidence="11">Involved in the transmission of sensory signals from the chemoreceptors to the flagellar motors. CheA is autophosphorylated; it can transfer its phosphate group to either CheB or CheY.</text>
</comment>
<dbReference type="SMART" id="SM00387">
    <property type="entry name" value="HATPase_c"/>
    <property type="match status" value="1"/>
</dbReference>
<dbReference type="GO" id="GO:0005737">
    <property type="term" value="C:cytoplasm"/>
    <property type="evidence" value="ECO:0007669"/>
    <property type="project" value="InterPro"/>
</dbReference>
<dbReference type="STRING" id="1249483.LEP1GSC202_2046"/>
<dbReference type="InterPro" id="IPR004105">
    <property type="entry name" value="CheA-like_dim"/>
</dbReference>
<dbReference type="SMART" id="SM00073">
    <property type="entry name" value="HPT"/>
    <property type="match status" value="1"/>
</dbReference>
<dbReference type="Pfam" id="PF01584">
    <property type="entry name" value="CheW"/>
    <property type="match status" value="1"/>
</dbReference>
<evidence type="ECO:0000256" key="4">
    <source>
        <dbReference type="ARBA" id="ARBA00022500"/>
    </source>
</evidence>
<dbReference type="SUPFAM" id="SSF47384">
    <property type="entry name" value="Homodimeric domain of signal transducing histidine kinase"/>
    <property type="match status" value="1"/>
</dbReference>
<dbReference type="OrthoDB" id="9803176at2"/>
<dbReference type="GO" id="GO:0006935">
    <property type="term" value="P:chemotaxis"/>
    <property type="evidence" value="ECO:0007669"/>
    <property type="project" value="UniProtKB-KW"/>
</dbReference>
<dbReference type="Gene3D" id="2.30.30.40">
    <property type="entry name" value="SH3 Domains"/>
    <property type="match status" value="1"/>
</dbReference>
<keyword evidence="5 12" id="KW-0597">Phosphoprotein</keyword>
<dbReference type="SUPFAM" id="SSF47226">
    <property type="entry name" value="Histidine-containing phosphotransfer domain, HPT domain"/>
    <property type="match status" value="1"/>
</dbReference>
<dbReference type="PRINTS" id="PR00344">
    <property type="entry name" value="BCTRLSENSOR"/>
</dbReference>
<dbReference type="Pfam" id="PF02895">
    <property type="entry name" value="H-kinase_dim"/>
    <property type="match status" value="1"/>
</dbReference>
<dbReference type="InterPro" id="IPR036641">
    <property type="entry name" value="HPT_dom_sf"/>
</dbReference>
<dbReference type="Gene3D" id="1.20.120.160">
    <property type="entry name" value="HPT domain"/>
    <property type="match status" value="1"/>
</dbReference>
<feature type="domain" description="CheW-like" evidence="15">
    <location>
        <begin position="497"/>
        <end position="635"/>
    </location>
</feature>
<evidence type="ECO:0000256" key="9">
    <source>
        <dbReference type="ARBA" id="ARBA00022840"/>
    </source>
</evidence>
<evidence type="ECO:0000313" key="18">
    <source>
        <dbReference type="Proteomes" id="UP000013996"/>
    </source>
</evidence>
<dbReference type="Proteomes" id="UP000013996">
    <property type="component" value="Unassembled WGS sequence"/>
</dbReference>
<dbReference type="EC" id="2.7.13.3" evidence="2"/>
<feature type="domain" description="HPt" evidence="16">
    <location>
        <begin position="1"/>
        <end position="107"/>
    </location>
</feature>
<organism evidence="17 18">
    <name type="scientific">Leptospira yanagawae serovar Saopaulo str. Sao Paulo = ATCC 700523</name>
    <dbReference type="NCBI Taxonomy" id="1249483"/>
    <lineage>
        <taxon>Bacteria</taxon>
        <taxon>Pseudomonadati</taxon>
        <taxon>Spirochaetota</taxon>
        <taxon>Spirochaetia</taxon>
        <taxon>Leptospirales</taxon>
        <taxon>Leptospiraceae</taxon>
        <taxon>Leptospira</taxon>
    </lineage>
</organism>
<evidence type="ECO:0000256" key="8">
    <source>
        <dbReference type="ARBA" id="ARBA00022777"/>
    </source>
</evidence>
<dbReference type="PROSITE" id="PS50109">
    <property type="entry name" value="HIS_KIN"/>
    <property type="match status" value="1"/>
</dbReference>
<gene>
    <name evidence="17" type="ORF">LEP1GSC202_2046</name>
</gene>
<dbReference type="SUPFAM" id="SSF55874">
    <property type="entry name" value="ATPase domain of HSP90 chaperone/DNA topoisomerase II/histidine kinase"/>
    <property type="match status" value="1"/>
</dbReference>
<comment type="caution">
    <text evidence="17">The sequence shown here is derived from an EMBL/GenBank/DDBJ whole genome shotgun (WGS) entry which is preliminary data.</text>
</comment>
<dbReference type="CDD" id="cd16916">
    <property type="entry name" value="HATPase_CheA-like"/>
    <property type="match status" value="1"/>
</dbReference>
<dbReference type="Gene3D" id="1.10.287.560">
    <property type="entry name" value="Histidine kinase CheA-like, homodimeric domain"/>
    <property type="match status" value="1"/>
</dbReference>
<dbReference type="InterPro" id="IPR008207">
    <property type="entry name" value="Sig_transdc_His_kin_Hpt_dom"/>
</dbReference>
<name>A0A5E8HB30_9LEPT</name>
<dbReference type="InterPro" id="IPR037006">
    <property type="entry name" value="CheA-like_homodim_sf"/>
</dbReference>
<dbReference type="PROSITE" id="PS50894">
    <property type="entry name" value="HPT"/>
    <property type="match status" value="1"/>
</dbReference>
<dbReference type="SMART" id="SM01231">
    <property type="entry name" value="H-kinase_dim"/>
    <property type="match status" value="1"/>
</dbReference>
<feature type="region of interest" description="Disordered" evidence="13">
    <location>
        <begin position="219"/>
        <end position="244"/>
    </location>
</feature>
<dbReference type="Pfam" id="PF02518">
    <property type="entry name" value="HATPase_c"/>
    <property type="match status" value="1"/>
</dbReference>
<proteinExistence type="predicted"/>
<keyword evidence="9" id="KW-0067">ATP-binding</keyword>
<evidence type="ECO:0000256" key="10">
    <source>
        <dbReference type="ARBA" id="ARBA00023012"/>
    </source>
</evidence>
<dbReference type="SMART" id="SM00260">
    <property type="entry name" value="CheW"/>
    <property type="match status" value="1"/>
</dbReference>
<evidence type="ECO:0000259" key="14">
    <source>
        <dbReference type="PROSITE" id="PS50109"/>
    </source>
</evidence>
<dbReference type="InterPro" id="IPR002545">
    <property type="entry name" value="CheW-lke_dom"/>
</dbReference>
<evidence type="ECO:0000256" key="13">
    <source>
        <dbReference type="SAM" id="MobiDB-lite"/>
    </source>
</evidence>
<dbReference type="InterPro" id="IPR003594">
    <property type="entry name" value="HATPase_dom"/>
</dbReference>
<dbReference type="InterPro" id="IPR005467">
    <property type="entry name" value="His_kinase_dom"/>
</dbReference>